<feature type="transmembrane region" description="Helical" evidence="9">
    <location>
        <begin position="39"/>
        <end position="59"/>
    </location>
</feature>
<feature type="transmembrane region" description="Helical" evidence="9">
    <location>
        <begin position="12"/>
        <end position="33"/>
    </location>
</feature>
<dbReference type="PANTHER" id="PTHR42770">
    <property type="entry name" value="AMINO ACID TRANSPORTER-RELATED"/>
    <property type="match status" value="1"/>
</dbReference>
<dbReference type="EMBL" id="JAUGZK010000017">
    <property type="protein sequence ID" value="MEE2025850.1"/>
    <property type="molecule type" value="Genomic_DNA"/>
</dbReference>
<feature type="transmembrane region" description="Helical" evidence="9">
    <location>
        <begin position="383"/>
        <end position="401"/>
    </location>
</feature>
<protein>
    <recommendedName>
        <fullName evidence="3">Arginine/agmatine antiporter</fullName>
    </recommendedName>
</protein>
<keyword evidence="7 9" id="KW-0472">Membrane</keyword>
<proteinExistence type="inferred from homology"/>
<evidence type="ECO:0000313" key="11">
    <source>
        <dbReference type="Proteomes" id="UP001339167"/>
    </source>
</evidence>
<reference evidence="10 11" key="1">
    <citation type="submission" date="2023-06" db="EMBL/GenBank/DDBJ databases">
        <title>Alkalimonas sp., MEB004 an alkaliphilic bacterium isolated from Lonar Lake, India.</title>
        <authorList>
            <person name="Joshi A."/>
            <person name="Thite S."/>
        </authorList>
    </citation>
    <scope>NUCLEOTIDE SEQUENCE [LARGE SCALE GENOMIC DNA]</scope>
    <source>
        <strain evidence="10 11">MEB004</strain>
    </source>
</reference>
<feature type="transmembrane region" description="Helical" evidence="9">
    <location>
        <begin position="152"/>
        <end position="171"/>
    </location>
</feature>
<evidence type="ECO:0000256" key="8">
    <source>
        <dbReference type="ARBA" id="ARBA00045636"/>
    </source>
</evidence>
<keyword evidence="6 9" id="KW-1133">Transmembrane helix</keyword>
<feature type="transmembrane region" description="Helical" evidence="9">
    <location>
        <begin position="120"/>
        <end position="140"/>
    </location>
</feature>
<feature type="transmembrane region" description="Helical" evidence="9">
    <location>
        <begin position="90"/>
        <end position="114"/>
    </location>
</feature>
<comment type="caution">
    <text evidence="10">The sequence shown here is derived from an EMBL/GenBank/DDBJ whole genome shotgun (WGS) entry which is preliminary data.</text>
</comment>
<dbReference type="RefSeq" id="WP_330089158.1">
    <property type="nucleotide sequence ID" value="NZ_JAUGZK010000017.1"/>
</dbReference>
<feature type="transmembrane region" description="Helical" evidence="9">
    <location>
        <begin position="227"/>
        <end position="248"/>
    </location>
</feature>
<evidence type="ECO:0000256" key="6">
    <source>
        <dbReference type="ARBA" id="ARBA00022989"/>
    </source>
</evidence>
<name>A0ABU7JK29_9GAMM</name>
<dbReference type="InterPro" id="IPR002293">
    <property type="entry name" value="AA/rel_permease1"/>
</dbReference>
<evidence type="ECO:0000256" key="9">
    <source>
        <dbReference type="SAM" id="Phobius"/>
    </source>
</evidence>
<evidence type="ECO:0000256" key="2">
    <source>
        <dbReference type="ARBA" id="ARBA00008220"/>
    </source>
</evidence>
<comment type="similarity">
    <text evidence="2">Belongs to the amino acid-polyamine-organocation (APC) superfamily. Basic amino acid/polyamine antiporter (APA) (TC 2.A.3.2) family.</text>
</comment>
<gene>
    <name evidence="10" type="primary">adiC</name>
    <name evidence="10" type="ORF">QWF21_16545</name>
</gene>
<feature type="transmembrane region" description="Helical" evidence="9">
    <location>
        <begin position="268"/>
        <end position="294"/>
    </location>
</feature>
<evidence type="ECO:0000256" key="5">
    <source>
        <dbReference type="ARBA" id="ARBA00022692"/>
    </source>
</evidence>
<dbReference type="Gene3D" id="1.20.1740.10">
    <property type="entry name" value="Amino acid/polyamine transporter I"/>
    <property type="match status" value="1"/>
</dbReference>
<dbReference type="Pfam" id="PF13520">
    <property type="entry name" value="AA_permease_2"/>
    <property type="match status" value="1"/>
</dbReference>
<dbReference type="PANTHER" id="PTHR42770:SF18">
    <property type="entry name" value="ARGININE_AGMATINE ANTIPORTER"/>
    <property type="match status" value="1"/>
</dbReference>
<keyword evidence="11" id="KW-1185">Reference proteome</keyword>
<sequence>MAEQNRQVGVIAATLMVAGNMMGSGVFLLPASLAATGGIAIFGWLVTITGAIALSIVYAKISSLDSSPGGSYAYARRAFGPVLGYQTNMLYWLAAWVGNVAIVVVGVGYLSYFFPVLSQPMVAGLVGLAILWFFVGLNIIGPGLTTKVQSVTTSFALVPIFGVAVFGWFWFSSDTYMAAWNVTEYGSVGAIQSVLSVTLWAFIGVETASVAAGVVKNPARNVPIATIGGVLIAAICYVLSCTAIMGIVPNEVLRESASPFGEAVRIAIGDFGGAVVALCAAIGCLGSLGGWILVAGQSAKAAADDTLFPPIFSKVNQHGTPVAGLLIVGLLMTALQLMTISPTATEQFNVVSSVTVLFTLVPYLYTCCALLLIGKGHFGEKTLFFKGIVIIAFTYSLWAVIGTDPTQVVWAFIIIMATLAMYTINYNRKHQPVYPLDAMDKSGD</sequence>
<evidence type="ECO:0000256" key="3">
    <source>
        <dbReference type="ARBA" id="ARBA00021069"/>
    </source>
</evidence>
<dbReference type="InterPro" id="IPR050367">
    <property type="entry name" value="APC_superfamily"/>
</dbReference>
<feature type="transmembrane region" description="Helical" evidence="9">
    <location>
        <begin position="191"/>
        <end position="215"/>
    </location>
</feature>
<evidence type="ECO:0000256" key="7">
    <source>
        <dbReference type="ARBA" id="ARBA00023136"/>
    </source>
</evidence>
<evidence type="ECO:0000256" key="4">
    <source>
        <dbReference type="ARBA" id="ARBA00022475"/>
    </source>
</evidence>
<evidence type="ECO:0000256" key="1">
    <source>
        <dbReference type="ARBA" id="ARBA00004651"/>
    </source>
</evidence>
<comment type="subcellular location">
    <subcellularLocation>
        <location evidence="1">Cell membrane</location>
        <topology evidence="1">Multi-pass membrane protein</topology>
    </subcellularLocation>
</comment>
<evidence type="ECO:0000313" key="10">
    <source>
        <dbReference type="EMBL" id="MEE2025850.1"/>
    </source>
</evidence>
<dbReference type="Proteomes" id="UP001339167">
    <property type="component" value="Unassembled WGS sequence"/>
</dbReference>
<feature type="transmembrane region" description="Helical" evidence="9">
    <location>
        <begin position="322"/>
        <end position="344"/>
    </location>
</feature>
<accession>A0ABU7JK29</accession>
<organism evidence="10 11">
    <name type="scientific">Alkalimonas mucilaginosa</name>
    <dbReference type="NCBI Taxonomy" id="3057676"/>
    <lineage>
        <taxon>Bacteria</taxon>
        <taxon>Pseudomonadati</taxon>
        <taxon>Pseudomonadota</taxon>
        <taxon>Gammaproteobacteria</taxon>
        <taxon>Alkalimonas</taxon>
    </lineage>
</organism>
<keyword evidence="5 9" id="KW-0812">Transmembrane</keyword>
<dbReference type="PIRSF" id="PIRSF006060">
    <property type="entry name" value="AA_transporter"/>
    <property type="match status" value="1"/>
</dbReference>
<feature type="transmembrane region" description="Helical" evidence="9">
    <location>
        <begin position="407"/>
        <end position="424"/>
    </location>
</feature>
<keyword evidence="4" id="KW-1003">Cell membrane</keyword>
<feature type="transmembrane region" description="Helical" evidence="9">
    <location>
        <begin position="350"/>
        <end position="371"/>
    </location>
</feature>
<comment type="function">
    <text evidence="8">Major component of the acid-resistance (AR) system allowing enteric pathogens to survive the acidic environment in the stomach. Exchanges extracellular arginine for its intracellular decarboxylation product agmatine (Agm) thereby expelling intracellular protons. Probably undergoes several conformational states in order to translocate the substrate across the membrane; keeps the substrate accessible to only 1 side of the membrane at a time by opening and closing 3 membrane-internal gates.</text>
</comment>
<dbReference type="NCBIfam" id="NF007929">
    <property type="entry name" value="PRK10644.1"/>
    <property type="match status" value="1"/>
</dbReference>